<dbReference type="PATRIC" id="fig|992075.3.peg.798"/>
<name>J0Q0C8_HELPX</name>
<evidence type="ECO:0000313" key="1">
    <source>
        <dbReference type="EMBL" id="EJC04336.1"/>
    </source>
</evidence>
<gene>
    <name evidence="1" type="ORF">HPHPP4_0813</name>
</gene>
<dbReference type="Proteomes" id="UP000004561">
    <property type="component" value="Unassembled WGS sequence"/>
</dbReference>
<reference evidence="1 2" key="1">
    <citation type="journal article" date="2013" name="Pathog. Dis.">
        <title>Genome sequences of 65 Helicobacter pylori strains isolated from asymptomatic individuals and patients with gastric cancer, peptic ulcer disease, or gastritis.</title>
        <authorList>
            <person name="Blanchard T.G."/>
            <person name="Czinn S.J."/>
            <person name="Correa P."/>
            <person name="Nakazawa T."/>
            <person name="Keelan M."/>
            <person name="Morningstar L."/>
            <person name="Santana-Cruz I."/>
            <person name="Maroo A."/>
            <person name="McCracken C."/>
            <person name="Shefchek K."/>
            <person name="Daugherty S."/>
            <person name="Song Y."/>
            <person name="Fraser C.M."/>
            <person name="Fricke W.F."/>
        </authorList>
    </citation>
    <scope>NUCLEOTIDE SEQUENCE [LARGE SCALE GENOMIC DNA]</scope>
    <source>
        <strain evidence="1 2">Hp P-4</strain>
    </source>
</reference>
<protein>
    <submittedName>
        <fullName evidence="1">Putative membrane protein</fullName>
    </submittedName>
</protein>
<organism evidence="1 2">
    <name type="scientific">Helicobacter pylori Hp P-4</name>
    <dbReference type="NCBI Taxonomy" id="992075"/>
    <lineage>
        <taxon>Bacteria</taxon>
        <taxon>Pseudomonadati</taxon>
        <taxon>Campylobacterota</taxon>
        <taxon>Epsilonproteobacteria</taxon>
        <taxon>Campylobacterales</taxon>
        <taxon>Helicobacteraceae</taxon>
        <taxon>Helicobacter</taxon>
    </lineage>
</organism>
<dbReference type="EMBL" id="AKPL01000001">
    <property type="protein sequence ID" value="EJC04336.1"/>
    <property type="molecule type" value="Genomic_DNA"/>
</dbReference>
<evidence type="ECO:0000313" key="2">
    <source>
        <dbReference type="Proteomes" id="UP000004561"/>
    </source>
</evidence>
<sequence>MLVFFSSALFCFCLAIFVARIFQNEQSILGFCNTINLYVLMSYLASHQSFNGSKKG</sequence>
<dbReference type="AlphaFoldDB" id="J0Q0C8"/>
<comment type="caution">
    <text evidence="1">The sequence shown here is derived from an EMBL/GenBank/DDBJ whole genome shotgun (WGS) entry which is preliminary data.</text>
</comment>
<proteinExistence type="predicted"/>
<accession>J0Q0C8</accession>